<proteinExistence type="predicted"/>
<dbReference type="Pfam" id="PF00639">
    <property type="entry name" value="Rotamase"/>
    <property type="match status" value="1"/>
</dbReference>
<dbReference type="InterPro" id="IPR027304">
    <property type="entry name" value="Trigger_fact/SurA_dom_sf"/>
</dbReference>
<dbReference type="AlphaFoldDB" id="A0A3D3TM99"/>
<dbReference type="GO" id="GO:0003755">
    <property type="term" value="F:peptidyl-prolyl cis-trans isomerase activity"/>
    <property type="evidence" value="ECO:0007669"/>
    <property type="project" value="UniProtKB-KW"/>
</dbReference>
<evidence type="ECO:0000313" key="4">
    <source>
        <dbReference type="Proteomes" id="UP000264215"/>
    </source>
</evidence>
<name>A0A3D3TM99_9BACT</name>
<dbReference type="SUPFAM" id="SSF109998">
    <property type="entry name" value="Triger factor/SurA peptide-binding domain-like"/>
    <property type="match status" value="1"/>
</dbReference>
<organism evidence="3 4">
    <name type="scientific">Mesotoga infera</name>
    <dbReference type="NCBI Taxonomy" id="1236046"/>
    <lineage>
        <taxon>Bacteria</taxon>
        <taxon>Thermotogati</taxon>
        <taxon>Thermotogota</taxon>
        <taxon>Thermotogae</taxon>
        <taxon>Kosmotogales</taxon>
        <taxon>Kosmotogaceae</taxon>
        <taxon>Mesotoga</taxon>
    </lineage>
</organism>
<dbReference type="PROSITE" id="PS01096">
    <property type="entry name" value="PPIC_PPIASE_1"/>
    <property type="match status" value="1"/>
</dbReference>
<feature type="domain" description="PpiC" evidence="2">
    <location>
        <begin position="182"/>
        <end position="273"/>
    </location>
</feature>
<sequence length="547" mass="62328">MKKLLLVFLMAIFSLTLLGTEYAVRITKDGEAVPEEFWITREEIEQAFGATVANAASQGVTLDPYFDSYYLPSELGLKTMIIPYIVDQKLIDYYAWESNLIPSEEEIDAEMDTMMEMYTSNPGLIEQIESIYGSLETFKDEMRSYVYASLKAELVQNSVAPLTEEALAVYFEEFRTEIKNQYETIRARHILVTDEATATELMSRIESGEITFGEAALHYSIDSGTAANGGELGSLQRGQTVPEFEEAILTAPIGKLYGPVKSEFGFHLIIVEERTEINSLADMVNSPRYNDFVSGYQNDSYNRWLERYISENNFDYVILDGELLFYKEYAEAIGTEETANEFFVEVAAKVFGEGNSSTQVSPLEYAVYIELSQMLGYTESSDYEAAVRSLFNIGEKRGMIVQMMYELDSNVPEVAAAYYNSWLEELEMTFMNQQLLQQQLSNYGQSFVDYVFNTIDEIESGLEATLEREMSQEVRADILYILIRNNSLSLDLDYSPDWIEEKLSKRLTYMEALMEVDPSEEAQLEIDSIISELEYLAAERETQTATD</sequence>
<keyword evidence="1" id="KW-0697">Rotamase</keyword>
<evidence type="ECO:0000313" key="3">
    <source>
        <dbReference type="EMBL" id="HCO70290.1"/>
    </source>
</evidence>
<dbReference type="InterPro" id="IPR046357">
    <property type="entry name" value="PPIase_dom_sf"/>
</dbReference>
<keyword evidence="1 3" id="KW-0413">Isomerase</keyword>
<dbReference type="PANTHER" id="PTHR47245">
    <property type="entry name" value="PEPTIDYLPROLYL ISOMERASE"/>
    <property type="match status" value="1"/>
</dbReference>
<evidence type="ECO:0000256" key="1">
    <source>
        <dbReference type="PROSITE-ProRule" id="PRU00278"/>
    </source>
</evidence>
<gene>
    <name evidence="3" type="ORF">DIT26_06920</name>
</gene>
<protein>
    <submittedName>
        <fullName evidence="3">Peptidylprolyl isomerase</fullName>
    </submittedName>
</protein>
<comment type="caution">
    <text evidence="3">The sequence shown here is derived from an EMBL/GenBank/DDBJ whole genome shotgun (WGS) entry which is preliminary data.</text>
</comment>
<dbReference type="Gene3D" id="3.10.50.40">
    <property type="match status" value="1"/>
</dbReference>
<dbReference type="SUPFAM" id="SSF54534">
    <property type="entry name" value="FKBP-like"/>
    <property type="match status" value="1"/>
</dbReference>
<dbReference type="PROSITE" id="PS50198">
    <property type="entry name" value="PPIC_PPIASE_2"/>
    <property type="match status" value="1"/>
</dbReference>
<dbReference type="InterPro" id="IPR000297">
    <property type="entry name" value="PPIase_PpiC"/>
</dbReference>
<evidence type="ECO:0000259" key="2">
    <source>
        <dbReference type="PROSITE" id="PS50198"/>
    </source>
</evidence>
<reference evidence="3 4" key="1">
    <citation type="journal article" date="2018" name="Nat. Biotechnol.">
        <title>A standardized bacterial taxonomy based on genome phylogeny substantially revises the tree of life.</title>
        <authorList>
            <person name="Parks D.H."/>
            <person name="Chuvochina M."/>
            <person name="Waite D.W."/>
            <person name="Rinke C."/>
            <person name="Skarshewski A."/>
            <person name="Chaumeil P.A."/>
            <person name="Hugenholtz P."/>
        </authorList>
    </citation>
    <scope>NUCLEOTIDE SEQUENCE [LARGE SCALE GENOMIC DNA]</scope>
    <source>
        <strain evidence="3">UBA9905</strain>
    </source>
</reference>
<accession>A0A3D3TM99</accession>
<dbReference type="InterPro" id="IPR050245">
    <property type="entry name" value="PrsA_foldase"/>
</dbReference>
<dbReference type="PANTHER" id="PTHR47245:SF2">
    <property type="entry name" value="PEPTIDYL-PROLYL CIS-TRANS ISOMERASE HP_0175-RELATED"/>
    <property type="match status" value="1"/>
</dbReference>
<dbReference type="Proteomes" id="UP000264215">
    <property type="component" value="Unassembled WGS sequence"/>
</dbReference>
<dbReference type="InterPro" id="IPR023058">
    <property type="entry name" value="PPIase_PpiC_CS"/>
</dbReference>
<dbReference type="EMBL" id="DQBS01000157">
    <property type="protein sequence ID" value="HCO70290.1"/>
    <property type="molecule type" value="Genomic_DNA"/>
</dbReference>